<feature type="transmembrane region" description="Helical" evidence="1">
    <location>
        <begin position="57"/>
        <end position="76"/>
    </location>
</feature>
<keyword evidence="1" id="KW-0812">Transmembrane</keyword>
<comment type="caution">
    <text evidence="2">The sequence shown here is derived from an EMBL/GenBank/DDBJ whole genome shotgun (WGS) entry which is preliminary data.</text>
</comment>
<evidence type="ECO:0000313" key="2">
    <source>
        <dbReference type="EMBL" id="PQJ66176.1"/>
    </source>
</evidence>
<evidence type="ECO:0000313" key="3">
    <source>
        <dbReference type="Proteomes" id="UP000238730"/>
    </source>
</evidence>
<feature type="transmembrane region" description="Helical" evidence="1">
    <location>
        <begin position="21"/>
        <end position="45"/>
    </location>
</feature>
<reference evidence="2 3" key="1">
    <citation type="submission" date="2016-12" db="EMBL/GenBank/DDBJ databases">
        <title>Diversity of luminous bacteria.</title>
        <authorList>
            <person name="Yoshizawa S."/>
            <person name="Kogure K."/>
        </authorList>
    </citation>
    <scope>NUCLEOTIDE SEQUENCE [LARGE SCALE GENOMIC DNA]</scope>
    <source>
        <strain evidence="2 3">LC1-200</strain>
    </source>
</reference>
<proteinExistence type="predicted"/>
<name>A0A2S7VVM8_PHOAN</name>
<gene>
    <name evidence="2" type="ORF">BTO08_01445</name>
</gene>
<sequence length="101" mass="11813">MFKTIKYRYTKILLGLVKAKRLYVATIIKSWASISFMVLILLFFVFIKNDLLDTTPYWHLLAKGAVIFASFTLSVWENYISCKNIKFKLISKSLRKNAQLI</sequence>
<organism evidence="2 3">
    <name type="scientific">Photobacterium angustum</name>
    <dbReference type="NCBI Taxonomy" id="661"/>
    <lineage>
        <taxon>Bacteria</taxon>
        <taxon>Pseudomonadati</taxon>
        <taxon>Pseudomonadota</taxon>
        <taxon>Gammaproteobacteria</taxon>
        <taxon>Vibrionales</taxon>
        <taxon>Vibrionaceae</taxon>
        <taxon>Photobacterium</taxon>
    </lineage>
</organism>
<keyword evidence="1" id="KW-1133">Transmembrane helix</keyword>
<keyword evidence="1" id="KW-0472">Membrane</keyword>
<dbReference type="EMBL" id="MSCJ01000001">
    <property type="protein sequence ID" value="PQJ66176.1"/>
    <property type="molecule type" value="Genomic_DNA"/>
</dbReference>
<accession>A0A2S7VVM8</accession>
<protein>
    <submittedName>
        <fullName evidence="2">Uncharacterized protein</fullName>
    </submittedName>
</protein>
<evidence type="ECO:0000256" key="1">
    <source>
        <dbReference type="SAM" id="Phobius"/>
    </source>
</evidence>
<dbReference type="AlphaFoldDB" id="A0A2S7VVM8"/>
<dbReference type="Proteomes" id="UP000238730">
    <property type="component" value="Unassembled WGS sequence"/>
</dbReference>